<feature type="compositionally biased region" description="Low complexity" evidence="2">
    <location>
        <begin position="620"/>
        <end position="630"/>
    </location>
</feature>
<dbReference type="Pfam" id="PF02809">
    <property type="entry name" value="UIM"/>
    <property type="match status" value="1"/>
</dbReference>
<feature type="compositionally biased region" description="Pro residues" evidence="2">
    <location>
        <begin position="631"/>
        <end position="659"/>
    </location>
</feature>
<feature type="compositionally biased region" description="Low complexity" evidence="2">
    <location>
        <begin position="537"/>
        <end position="546"/>
    </location>
</feature>
<dbReference type="InterPro" id="IPR003903">
    <property type="entry name" value="UIM_dom"/>
</dbReference>
<feature type="region of interest" description="Disordered" evidence="2">
    <location>
        <begin position="500"/>
        <end position="576"/>
    </location>
</feature>
<protein>
    <recommendedName>
        <fullName evidence="5">Exonuclease V</fullName>
    </recommendedName>
</protein>
<dbReference type="Gene3D" id="6.10.140.100">
    <property type="match status" value="1"/>
</dbReference>
<dbReference type="GeneID" id="28978715"/>
<feature type="compositionally biased region" description="Basic residues" evidence="2">
    <location>
        <begin position="442"/>
        <end position="455"/>
    </location>
</feature>
<feature type="region of interest" description="Disordered" evidence="2">
    <location>
        <begin position="432"/>
        <end position="472"/>
    </location>
</feature>
<feature type="compositionally biased region" description="Low complexity" evidence="2">
    <location>
        <begin position="245"/>
        <end position="256"/>
    </location>
</feature>
<dbReference type="GO" id="GO:0036297">
    <property type="term" value="P:interstrand cross-link repair"/>
    <property type="evidence" value="ECO:0007669"/>
    <property type="project" value="TreeGrafter"/>
</dbReference>
<evidence type="ECO:0000256" key="1">
    <source>
        <dbReference type="ARBA" id="ARBA00009797"/>
    </source>
</evidence>
<dbReference type="Pfam" id="PF09810">
    <property type="entry name" value="Exo5"/>
    <property type="match status" value="2"/>
</dbReference>
<dbReference type="PROSITE" id="PS50330">
    <property type="entry name" value="UIM"/>
    <property type="match status" value="1"/>
</dbReference>
<feature type="region of interest" description="Disordered" evidence="2">
    <location>
        <begin position="225"/>
        <end position="264"/>
    </location>
</feature>
<dbReference type="InterPro" id="IPR019190">
    <property type="entry name" value="EXOV"/>
</dbReference>
<dbReference type="Proteomes" id="UP000053890">
    <property type="component" value="Unassembled WGS sequence"/>
</dbReference>
<keyword evidence="4" id="KW-1185">Reference proteome</keyword>
<feature type="region of interest" description="Disordered" evidence="2">
    <location>
        <begin position="591"/>
        <end position="673"/>
    </location>
</feature>
<dbReference type="RefSeq" id="XP_018267925.1">
    <property type="nucleotide sequence ID" value="XM_018418268.1"/>
</dbReference>
<evidence type="ECO:0000313" key="4">
    <source>
        <dbReference type="Proteomes" id="UP000053890"/>
    </source>
</evidence>
<dbReference type="SMART" id="SM00726">
    <property type="entry name" value="UIM"/>
    <property type="match status" value="1"/>
</dbReference>
<evidence type="ECO:0000313" key="3">
    <source>
        <dbReference type="EMBL" id="KPV71876.1"/>
    </source>
</evidence>
<sequence>MGSPAASDYGSELDYAHADLEAQLQAAERPPSPSSAPRVERASLVHIALEEPHGEVQLAQQHGVLPVEDALLVQAQARESLWDRFRKSRGWGALSVSDLTGPSWCEWQHSYRLLTKPHLPPLARPATITTPAGATIAVDTARTVRREGVLDRGRAVHAKIEREVMGPVEEVKVDVQGKEEWWALRILNTAACLETLLETGRVREVPVVGWVGEFLVFGVCDEIERREIPPPPSPPAPTKRDLVDPSTAPRPSTPTTPKKDQQSTLKHFFAPVESPSRRAKAKECQDGVVDLTSEEGEVDPPAGPRWRFVLSDTKTRFNRSIPPEAESRAARLQLMLYRRLLLSFLPPSPSSSSSSSPPPFSWARLYAHHALDPSKPLSPAFLASIAPLVVGTPTFAGAASLDDFVAVLGRYGELLGGPGWLADEMDISYRLRGDDEGERGGGTRKKWKGRRGAKKREREGGGESGSKRREEEVVVVEQDLGRAAREADEEEDLRRAIELSLQDVGGSPSVEDETPGGTVGDARPPDDGAVADEADGGDSQLDDSQQPFLANPSLPLPLPTPRTSSSLGADSADEASTSPLFGLADAFALPLNSQADPPAAPAPAGRYNLRRRPATAPSSTLAPEPTSEAAPPLPAALGPLPPSPPPAASPTRRPAPAPEPEPEPLDPSFIGTTTFRNSPVELKAWLASVLSYWRSERVPIGVSPSETNRCRTCEFEDGCEWRAEKAREAADKARRRREEKEASRTRSGV</sequence>
<evidence type="ECO:0008006" key="5">
    <source>
        <dbReference type="Google" id="ProtNLM"/>
    </source>
</evidence>
<accession>A0A0P9GGB0</accession>
<dbReference type="GO" id="GO:0005739">
    <property type="term" value="C:mitochondrion"/>
    <property type="evidence" value="ECO:0007669"/>
    <property type="project" value="TreeGrafter"/>
</dbReference>
<dbReference type="PANTHER" id="PTHR14464">
    <property type="entry name" value="EXONUCLEASE V"/>
    <property type="match status" value="1"/>
</dbReference>
<comment type="similarity">
    <text evidence="1">Belongs to the EXO5 family.</text>
</comment>
<dbReference type="AlphaFoldDB" id="A0A0P9GGB0"/>
<dbReference type="EMBL" id="KQ474090">
    <property type="protein sequence ID" value="KPV71876.1"/>
    <property type="molecule type" value="Genomic_DNA"/>
</dbReference>
<dbReference type="OrthoDB" id="354769at2759"/>
<proteinExistence type="inferred from homology"/>
<organism evidence="3 4">
    <name type="scientific">Rhodotorula graminis (strain WP1)</name>
    <dbReference type="NCBI Taxonomy" id="578459"/>
    <lineage>
        <taxon>Eukaryota</taxon>
        <taxon>Fungi</taxon>
        <taxon>Dikarya</taxon>
        <taxon>Basidiomycota</taxon>
        <taxon>Pucciniomycotina</taxon>
        <taxon>Microbotryomycetes</taxon>
        <taxon>Sporidiobolales</taxon>
        <taxon>Sporidiobolaceae</taxon>
        <taxon>Rhodotorula</taxon>
    </lineage>
</organism>
<feature type="compositionally biased region" description="Basic and acidic residues" evidence="2">
    <location>
        <begin position="456"/>
        <end position="472"/>
    </location>
</feature>
<dbReference type="PANTHER" id="PTHR14464:SF4">
    <property type="entry name" value="EXONUCLEASE V"/>
    <property type="match status" value="1"/>
</dbReference>
<dbReference type="GO" id="GO:0045145">
    <property type="term" value="F:single-stranded DNA 5'-3' DNA exonuclease activity"/>
    <property type="evidence" value="ECO:0007669"/>
    <property type="project" value="InterPro"/>
</dbReference>
<dbReference type="OMA" id="DIMDAWK"/>
<name>A0A0P9GGB0_RHOGW</name>
<feature type="compositionally biased region" description="Basic and acidic residues" evidence="2">
    <location>
        <begin position="432"/>
        <end position="441"/>
    </location>
</feature>
<reference evidence="3 4" key="1">
    <citation type="journal article" date="2015" name="Front. Microbiol.">
        <title>Genome sequence of the plant growth promoting endophytic yeast Rhodotorula graminis WP1.</title>
        <authorList>
            <person name="Firrincieli A."/>
            <person name="Otillar R."/>
            <person name="Salamov A."/>
            <person name="Schmutz J."/>
            <person name="Khan Z."/>
            <person name="Redman R.S."/>
            <person name="Fleck N.D."/>
            <person name="Lindquist E."/>
            <person name="Grigoriev I.V."/>
            <person name="Doty S.L."/>
        </authorList>
    </citation>
    <scope>NUCLEOTIDE SEQUENCE [LARGE SCALE GENOMIC DNA]</scope>
    <source>
        <strain evidence="3 4">WP1</strain>
    </source>
</reference>
<dbReference type="GO" id="GO:0005634">
    <property type="term" value="C:nucleus"/>
    <property type="evidence" value="ECO:0007669"/>
    <property type="project" value="TreeGrafter"/>
</dbReference>
<gene>
    <name evidence="3" type="ORF">RHOBADRAFT_56262</name>
</gene>
<evidence type="ECO:0000256" key="2">
    <source>
        <dbReference type="SAM" id="MobiDB-lite"/>
    </source>
</evidence>
<feature type="region of interest" description="Disordered" evidence="2">
    <location>
        <begin position="727"/>
        <end position="749"/>
    </location>
</feature>